<keyword evidence="2" id="KW-1185">Reference proteome</keyword>
<evidence type="ECO:0000313" key="2">
    <source>
        <dbReference type="Proteomes" id="UP001230005"/>
    </source>
</evidence>
<dbReference type="Proteomes" id="UP001230005">
    <property type="component" value="Unassembled WGS sequence"/>
</dbReference>
<name>A0ABT9ZXV4_9BACI</name>
<proteinExistence type="predicted"/>
<gene>
    <name evidence="1" type="ORF">J2S74_002934</name>
</gene>
<accession>A0ABT9ZXV4</accession>
<evidence type="ECO:0000313" key="1">
    <source>
        <dbReference type="EMBL" id="MDQ0255552.1"/>
    </source>
</evidence>
<sequence>MIWSFEFLGRSEDRAYFCIMTDDEQNNGQGVSVRYHYYAENADNSLTKINYMQVPTFRKKPARQEAALLMDRVIRFFNGWIPSNIQLMNK</sequence>
<dbReference type="RefSeq" id="WP_307326507.1">
    <property type="nucleotide sequence ID" value="NZ_JAUSUG010000011.1"/>
</dbReference>
<reference evidence="1 2" key="1">
    <citation type="submission" date="2023-07" db="EMBL/GenBank/DDBJ databases">
        <title>Genomic Encyclopedia of Type Strains, Phase IV (KMG-IV): sequencing the most valuable type-strain genomes for metagenomic binning, comparative biology and taxonomic classification.</title>
        <authorList>
            <person name="Goeker M."/>
        </authorList>
    </citation>
    <scope>NUCLEOTIDE SEQUENCE [LARGE SCALE GENOMIC DNA]</scope>
    <source>
        <strain evidence="1 2">DSM 9768</strain>
    </source>
</reference>
<protein>
    <submittedName>
        <fullName evidence="1">Uncharacterized protein</fullName>
    </submittedName>
</protein>
<organism evidence="1 2">
    <name type="scientific">Evansella vedderi</name>
    <dbReference type="NCBI Taxonomy" id="38282"/>
    <lineage>
        <taxon>Bacteria</taxon>
        <taxon>Bacillati</taxon>
        <taxon>Bacillota</taxon>
        <taxon>Bacilli</taxon>
        <taxon>Bacillales</taxon>
        <taxon>Bacillaceae</taxon>
        <taxon>Evansella</taxon>
    </lineage>
</organism>
<dbReference type="EMBL" id="JAUSUG010000011">
    <property type="protein sequence ID" value="MDQ0255552.1"/>
    <property type="molecule type" value="Genomic_DNA"/>
</dbReference>
<comment type="caution">
    <text evidence="1">The sequence shown here is derived from an EMBL/GenBank/DDBJ whole genome shotgun (WGS) entry which is preliminary data.</text>
</comment>